<comment type="similarity">
    <text evidence="2">Belongs to the MAD1 family.</text>
</comment>
<sequence>MMPQARECELVEVRVLCDAAQARVQDLSAEAAATRASAQAALTDAAIANKKLSVVQQAEVERLLRSESAARSEAEAAKARAAAAEARVASLEKEADGLAREVAGLQEKLGRGEFGKSGSVRVLHLRMNPESQYQQQAAEGEMGALRAEVTALRASVGQAVAAGVGVAGLAVKDAEIAVLKHKVAEADKASARLKEVFKERAAAFREAVYLLFGY</sequence>
<keyword evidence="6" id="KW-0131">Cell cycle</keyword>
<organism evidence="8 9">
    <name type="scientific">Haematococcus lacustris</name>
    <name type="common">Green alga</name>
    <name type="synonym">Haematococcus pluvialis</name>
    <dbReference type="NCBI Taxonomy" id="44745"/>
    <lineage>
        <taxon>Eukaryota</taxon>
        <taxon>Viridiplantae</taxon>
        <taxon>Chlorophyta</taxon>
        <taxon>core chlorophytes</taxon>
        <taxon>Chlorophyceae</taxon>
        <taxon>CS clade</taxon>
        <taxon>Chlamydomonadales</taxon>
        <taxon>Haematococcaceae</taxon>
        <taxon>Haematococcus</taxon>
    </lineage>
</organism>
<proteinExistence type="inferred from homology"/>
<dbReference type="SUPFAM" id="SSF75704">
    <property type="entry name" value="Mitotic arrest deficient-like 1, Mad1"/>
    <property type="match status" value="1"/>
</dbReference>
<keyword evidence="9" id="KW-1185">Reference proteome</keyword>
<dbReference type="InterPro" id="IPR008672">
    <property type="entry name" value="Mad1"/>
</dbReference>
<feature type="non-terminal residue" evidence="8">
    <location>
        <position position="214"/>
    </location>
</feature>
<dbReference type="EMBL" id="BLLF01003530">
    <property type="protein sequence ID" value="GFH27581.1"/>
    <property type="molecule type" value="Genomic_DNA"/>
</dbReference>
<dbReference type="AlphaFoldDB" id="A0A699ZYJ0"/>
<protein>
    <submittedName>
        <fullName evidence="8">Mitotic checkpoint protein MAD1</fullName>
    </submittedName>
</protein>
<comment type="caution">
    <text evidence="8">The sequence shown here is derived from an EMBL/GenBank/DDBJ whole genome shotgun (WGS) entry which is preliminary data.</text>
</comment>
<dbReference type="GO" id="GO:0072686">
    <property type="term" value="C:mitotic spindle"/>
    <property type="evidence" value="ECO:0007669"/>
    <property type="project" value="TreeGrafter"/>
</dbReference>
<reference evidence="8 9" key="1">
    <citation type="submission" date="2020-02" db="EMBL/GenBank/DDBJ databases">
        <title>Draft genome sequence of Haematococcus lacustris strain NIES-144.</title>
        <authorList>
            <person name="Morimoto D."/>
            <person name="Nakagawa S."/>
            <person name="Yoshida T."/>
            <person name="Sawayama S."/>
        </authorList>
    </citation>
    <scope>NUCLEOTIDE SEQUENCE [LARGE SCALE GENOMIC DNA]</scope>
    <source>
        <strain evidence="8 9">NIES-144</strain>
    </source>
</reference>
<evidence type="ECO:0000313" key="9">
    <source>
        <dbReference type="Proteomes" id="UP000485058"/>
    </source>
</evidence>
<evidence type="ECO:0000256" key="2">
    <source>
        <dbReference type="ARBA" id="ARBA00008029"/>
    </source>
</evidence>
<dbReference type="Gene3D" id="6.10.250.90">
    <property type="match status" value="1"/>
</dbReference>
<evidence type="ECO:0000313" key="8">
    <source>
        <dbReference type="EMBL" id="GFH27581.1"/>
    </source>
</evidence>
<keyword evidence="5" id="KW-0539">Nucleus</keyword>
<evidence type="ECO:0000256" key="4">
    <source>
        <dbReference type="ARBA" id="ARBA00022776"/>
    </source>
</evidence>
<feature type="coiled-coil region" evidence="7">
    <location>
        <begin position="67"/>
        <end position="108"/>
    </location>
</feature>
<feature type="non-terminal residue" evidence="8">
    <location>
        <position position="1"/>
    </location>
</feature>
<evidence type="ECO:0000256" key="6">
    <source>
        <dbReference type="ARBA" id="ARBA00023306"/>
    </source>
</evidence>
<evidence type="ECO:0000256" key="7">
    <source>
        <dbReference type="SAM" id="Coils"/>
    </source>
</evidence>
<keyword evidence="3" id="KW-0132">Cell division</keyword>
<dbReference type="GO" id="GO:0005635">
    <property type="term" value="C:nuclear envelope"/>
    <property type="evidence" value="ECO:0007669"/>
    <property type="project" value="TreeGrafter"/>
</dbReference>
<gene>
    <name evidence="8" type="ORF">HaLaN_25924</name>
</gene>
<dbReference type="GO" id="GO:0007094">
    <property type="term" value="P:mitotic spindle assembly checkpoint signaling"/>
    <property type="evidence" value="ECO:0007669"/>
    <property type="project" value="InterPro"/>
</dbReference>
<dbReference type="GO" id="GO:0051301">
    <property type="term" value="P:cell division"/>
    <property type="evidence" value="ECO:0007669"/>
    <property type="project" value="UniProtKB-KW"/>
</dbReference>
<dbReference type="Gene3D" id="1.20.5.170">
    <property type="match status" value="1"/>
</dbReference>
<dbReference type="Pfam" id="PF05557">
    <property type="entry name" value="MAD"/>
    <property type="match status" value="1"/>
</dbReference>
<dbReference type="GO" id="GO:0051315">
    <property type="term" value="P:attachment of mitotic spindle microtubules to kinetochore"/>
    <property type="evidence" value="ECO:0007669"/>
    <property type="project" value="TreeGrafter"/>
</dbReference>
<evidence type="ECO:0000256" key="3">
    <source>
        <dbReference type="ARBA" id="ARBA00022618"/>
    </source>
</evidence>
<accession>A0A699ZYJ0</accession>
<comment type="subcellular location">
    <subcellularLocation>
        <location evidence="1">Nucleus</location>
    </subcellularLocation>
</comment>
<keyword evidence="4" id="KW-0498">Mitosis</keyword>
<evidence type="ECO:0000256" key="1">
    <source>
        <dbReference type="ARBA" id="ARBA00004123"/>
    </source>
</evidence>
<dbReference type="Proteomes" id="UP000485058">
    <property type="component" value="Unassembled WGS sequence"/>
</dbReference>
<dbReference type="PANTHER" id="PTHR23168">
    <property type="entry name" value="MITOTIC SPINDLE ASSEMBLY CHECKPOINT PROTEIN MAD1 MITOTIC ARREST DEFICIENT-LIKE PROTEIN 1"/>
    <property type="match status" value="1"/>
</dbReference>
<keyword evidence="7" id="KW-0175">Coiled coil</keyword>
<dbReference type="PANTHER" id="PTHR23168:SF0">
    <property type="entry name" value="MITOTIC SPINDLE ASSEMBLY CHECKPOINT PROTEIN MAD1"/>
    <property type="match status" value="1"/>
</dbReference>
<evidence type="ECO:0000256" key="5">
    <source>
        <dbReference type="ARBA" id="ARBA00023242"/>
    </source>
</evidence>
<dbReference type="GO" id="GO:0000776">
    <property type="term" value="C:kinetochore"/>
    <property type="evidence" value="ECO:0007669"/>
    <property type="project" value="TreeGrafter"/>
</dbReference>
<name>A0A699ZYJ0_HAELA</name>